<evidence type="ECO:0000256" key="6">
    <source>
        <dbReference type="ARBA" id="ARBA00022722"/>
    </source>
</evidence>
<comment type="similarity">
    <text evidence="4 16 18">Belongs to the MRE11/RAD32 family.</text>
</comment>
<proteinExistence type="inferred from homology"/>
<dbReference type="AlphaFoldDB" id="A0A0L0DS31"/>
<evidence type="ECO:0000313" key="22">
    <source>
        <dbReference type="Proteomes" id="UP000054408"/>
    </source>
</evidence>
<evidence type="ECO:0000256" key="1">
    <source>
        <dbReference type="ARBA" id="ARBA00001936"/>
    </source>
</evidence>
<sequence length="727" mass="78655">MPNGWLGFAANPAFRVNHSSFLRLTDSVFKILITTDNHVGYAEDDPVRGGDSFEAFEEVLKIAEAEAVDFILLGGDLFDKAQPSRHAMYEVMRLLRKYCMGTGEPAFSVVSDMATNFHSSFGKANMADANLRVRIPVFSIHGNHDDPVGGSNLAALDILAMAGLVNYFGKSPSVEDITVSPVLLQKGSSKLALYGLGNIRDERLNRAFSSQRVKCLRPREDADSWFNLFVLHQNRVNHSPKNCIHEEQLDDFIDLVFWGHEHEALIEPVKSAVRNFCITQPGSTVATSLCAAETRPKGVGILRICGDKFNIQRVNLASVRPFLIDDYALRAAPETVNIKSETAVAAHLADIVEDMLVRVAKEFPPPPSGESKLPLLRLRVDSTGGETCNPRRFGQAFVNRVANPGEILLFQKPRRNPRAQHVTKALDPEAAAAQLESMKSDASRKEFIDGLRVENLVSQALADSKASMNILPEDKLQEAVSQFVTKEEKTAIKNFVAETLKKTQSELRSRNEAPILEEDAARARIEALVADRNRKATARRRRAAAAAAAASPTAPPSEAENENEVDEAEAEAGKDKGKAPESESGSGSRSAAPPLPAARSRSSASRKSVSRSSRSKHKSESESGSESDVNDDESSFSCSGGASRPRPSSRSLRRASRAPASSPPPSPSASPPTSPVASVATAAPALAAPVPRRKRRRGGGSSSTATATATSYASKYGRRATKKQKRT</sequence>
<dbReference type="SMART" id="SM01347">
    <property type="entry name" value="Mre11_DNA_bind"/>
    <property type="match status" value="1"/>
</dbReference>
<dbReference type="GO" id="GO:0042138">
    <property type="term" value="P:meiotic DNA double-strand break formation"/>
    <property type="evidence" value="ECO:0007669"/>
    <property type="project" value="TreeGrafter"/>
</dbReference>
<evidence type="ECO:0000256" key="12">
    <source>
        <dbReference type="ARBA" id="ARBA00023204"/>
    </source>
</evidence>
<evidence type="ECO:0000256" key="4">
    <source>
        <dbReference type="ARBA" id="ARBA00009028"/>
    </source>
</evidence>
<dbReference type="InterPro" id="IPR038487">
    <property type="entry name" value="Mre11_capping_dom"/>
</dbReference>
<evidence type="ECO:0000256" key="13">
    <source>
        <dbReference type="ARBA" id="ARBA00023211"/>
    </source>
</evidence>
<dbReference type="GO" id="GO:0030145">
    <property type="term" value="F:manganese ion binding"/>
    <property type="evidence" value="ECO:0007669"/>
    <property type="project" value="UniProtKB-UniRule"/>
</dbReference>
<evidence type="ECO:0000256" key="16">
    <source>
        <dbReference type="PIRNR" id="PIRNR000882"/>
    </source>
</evidence>
<dbReference type="RefSeq" id="XP_013753356.1">
    <property type="nucleotide sequence ID" value="XM_013897902.1"/>
</dbReference>
<evidence type="ECO:0000256" key="10">
    <source>
        <dbReference type="ARBA" id="ARBA00022801"/>
    </source>
</evidence>
<dbReference type="GO" id="GO:0000014">
    <property type="term" value="F:single-stranded DNA endodeoxyribonuclease activity"/>
    <property type="evidence" value="ECO:0007669"/>
    <property type="project" value="TreeGrafter"/>
</dbReference>
<dbReference type="Proteomes" id="UP000054408">
    <property type="component" value="Unassembled WGS sequence"/>
</dbReference>
<dbReference type="STRING" id="461836.A0A0L0DS31"/>
<feature type="compositionally biased region" description="Basic residues" evidence="19">
    <location>
        <begin position="716"/>
        <end position="727"/>
    </location>
</feature>
<dbReference type="FunFam" id="3.60.21.10:FF:000011">
    <property type="entry name" value="Double-strand break repair protein"/>
    <property type="match status" value="1"/>
</dbReference>
<dbReference type="GO" id="GO:0000724">
    <property type="term" value="P:double-strand break repair via homologous recombination"/>
    <property type="evidence" value="ECO:0007669"/>
    <property type="project" value="TreeGrafter"/>
</dbReference>
<evidence type="ECO:0000259" key="20">
    <source>
        <dbReference type="SMART" id="SM01347"/>
    </source>
</evidence>
<feature type="compositionally biased region" description="Acidic residues" evidence="19">
    <location>
        <begin position="559"/>
        <end position="570"/>
    </location>
</feature>
<dbReference type="EMBL" id="GL349494">
    <property type="protein sequence ID" value="KNC55052.1"/>
    <property type="molecule type" value="Genomic_DNA"/>
</dbReference>
<dbReference type="eggNOG" id="KOG2310">
    <property type="taxonomic scope" value="Eukaryota"/>
</dbReference>
<dbReference type="InterPro" id="IPR041796">
    <property type="entry name" value="Mre11_N"/>
</dbReference>
<feature type="compositionally biased region" description="Low complexity" evidence="19">
    <location>
        <begin position="544"/>
        <end position="558"/>
    </location>
</feature>
<dbReference type="OMA" id="ESCMFNA"/>
<keyword evidence="22" id="KW-1185">Reference proteome</keyword>
<evidence type="ECO:0000256" key="17">
    <source>
        <dbReference type="PIRSR" id="PIRSR000882-1"/>
    </source>
</evidence>
<gene>
    <name evidence="21" type="ORF">AMSG_10648</name>
</gene>
<evidence type="ECO:0000256" key="2">
    <source>
        <dbReference type="ARBA" id="ARBA00004123"/>
    </source>
</evidence>
<dbReference type="GO" id="GO:0035861">
    <property type="term" value="C:site of double-strand break"/>
    <property type="evidence" value="ECO:0007669"/>
    <property type="project" value="TreeGrafter"/>
</dbReference>
<dbReference type="PANTHER" id="PTHR10139">
    <property type="entry name" value="DOUBLE-STRAND BREAK REPAIR PROTEIN MRE11"/>
    <property type="match status" value="1"/>
</dbReference>
<dbReference type="Gene3D" id="3.30.110.110">
    <property type="entry name" value="Mre11, capping domain"/>
    <property type="match status" value="1"/>
</dbReference>
<feature type="compositionally biased region" description="Low complexity" evidence="19">
    <location>
        <begin position="675"/>
        <end position="690"/>
    </location>
</feature>
<feature type="compositionally biased region" description="Basic and acidic residues" evidence="19">
    <location>
        <begin position="571"/>
        <end position="581"/>
    </location>
</feature>
<dbReference type="GO" id="GO:0000723">
    <property type="term" value="P:telomere maintenance"/>
    <property type="evidence" value="ECO:0007669"/>
    <property type="project" value="TreeGrafter"/>
</dbReference>
<dbReference type="PIRSF" id="PIRSF000882">
    <property type="entry name" value="DSB_repair_MRE11"/>
    <property type="match status" value="1"/>
</dbReference>
<comment type="cofactor">
    <cofactor evidence="1 16">
        <name>Mn(2+)</name>
        <dbReference type="ChEBI" id="CHEBI:29035"/>
    </cofactor>
</comment>
<feature type="compositionally biased region" description="Low complexity" evidence="19">
    <location>
        <begin position="635"/>
        <end position="650"/>
    </location>
</feature>
<evidence type="ECO:0000313" key="21">
    <source>
        <dbReference type="EMBL" id="KNC55052.1"/>
    </source>
</evidence>
<feature type="compositionally biased region" description="Acidic residues" evidence="19">
    <location>
        <begin position="623"/>
        <end position="634"/>
    </location>
</feature>
<dbReference type="GeneID" id="25568819"/>
<evidence type="ECO:0000256" key="7">
    <source>
        <dbReference type="ARBA" id="ARBA00022723"/>
    </source>
</evidence>
<keyword evidence="8 16" id="KW-0255">Endonuclease</keyword>
<evidence type="ECO:0000256" key="15">
    <source>
        <dbReference type="ARBA" id="ARBA00023254"/>
    </source>
</evidence>
<feature type="domain" description="Mre11 DNA-binding" evidence="20">
    <location>
        <begin position="309"/>
        <end position="483"/>
    </location>
</feature>
<dbReference type="Pfam" id="PF04152">
    <property type="entry name" value="Mre11_DNA_bind"/>
    <property type="match status" value="1"/>
</dbReference>
<keyword evidence="15 16" id="KW-0469">Meiosis</keyword>
<dbReference type="Gene3D" id="3.60.21.10">
    <property type="match status" value="1"/>
</dbReference>
<evidence type="ECO:0000256" key="5">
    <source>
        <dbReference type="ARBA" id="ARBA00022454"/>
    </source>
</evidence>
<keyword evidence="10 16" id="KW-0378">Hydrolase</keyword>
<feature type="compositionally biased region" description="Low complexity" evidence="19">
    <location>
        <begin position="702"/>
        <end position="715"/>
    </location>
</feature>
<evidence type="ECO:0000256" key="9">
    <source>
        <dbReference type="ARBA" id="ARBA00022763"/>
    </source>
</evidence>
<name>A0A0L0DS31_THETB</name>
<keyword evidence="12 16" id="KW-0234">DNA repair</keyword>
<organism evidence="21 22">
    <name type="scientific">Thecamonas trahens ATCC 50062</name>
    <dbReference type="NCBI Taxonomy" id="461836"/>
    <lineage>
        <taxon>Eukaryota</taxon>
        <taxon>Apusozoa</taxon>
        <taxon>Apusomonadida</taxon>
        <taxon>Apusomonadidae</taxon>
        <taxon>Thecamonas</taxon>
    </lineage>
</organism>
<comment type="function">
    <text evidence="16">Core component of the MRN complex, which plays a central role in double-strand break (DSB) repair, DNA recombination, maintenance of telomere integrity and meiosis. The MRN complex is involved in the repair of DNA double-strand breaks (DSBs) via homologous recombination (HR), an error-free mechanism which primarily occurs during S and G2 phases. The complex (1) mediates the end resection of damaged DNA, which generates proper single-stranded DNA, a key initial steps in HR, and is (2) required for the recruitment of other repair factors and efficient activation of ATM and ATR upon DNA damage. Within the MRN complex, MRE11 possesses both single-strand endonuclease activity and double-strand-specific 3'-5' exonuclease activity. MRE11 first endonucleolytically cleaves the 5' strand at DNA DSB ends to prevent non-homologous end joining (NHEJ) and licence HR. It then generates a single-stranded DNA gap via 3' to 5' exonucleolytic degradation, which is required for single-strand invasion and recombination.</text>
</comment>
<dbReference type="InterPro" id="IPR029052">
    <property type="entry name" value="Metallo-depent_PP-like"/>
</dbReference>
<feature type="region of interest" description="Disordered" evidence="19">
    <location>
        <begin position="533"/>
        <end position="727"/>
    </location>
</feature>
<evidence type="ECO:0000256" key="3">
    <source>
        <dbReference type="ARBA" id="ARBA00004286"/>
    </source>
</evidence>
<dbReference type="GO" id="GO:0006303">
    <property type="term" value="P:double-strand break repair via nonhomologous end joining"/>
    <property type="evidence" value="ECO:0007669"/>
    <property type="project" value="TreeGrafter"/>
</dbReference>
<dbReference type="InterPro" id="IPR004843">
    <property type="entry name" value="Calcineurin-like_PHP"/>
</dbReference>
<keyword evidence="5" id="KW-0158">Chromosome</keyword>
<dbReference type="GO" id="GO:0008296">
    <property type="term" value="F:3'-5'-DNA exonuclease activity"/>
    <property type="evidence" value="ECO:0007669"/>
    <property type="project" value="InterPro"/>
</dbReference>
<dbReference type="GO" id="GO:0007095">
    <property type="term" value="P:mitotic G2 DNA damage checkpoint signaling"/>
    <property type="evidence" value="ECO:0007669"/>
    <property type="project" value="TreeGrafter"/>
</dbReference>
<reference evidence="21 22" key="1">
    <citation type="submission" date="2010-05" db="EMBL/GenBank/DDBJ databases">
        <title>The Genome Sequence of Thecamonas trahens ATCC 50062.</title>
        <authorList>
            <consortium name="The Broad Institute Genome Sequencing Platform"/>
            <person name="Russ C."/>
            <person name="Cuomo C."/>
            <person name="Shea T."/>
            <person name="Young S.K."/>
            <person name="Zeng Q."/>
            <person name="Koehrsen M."/>
            <person name="Haas B."/>
            <person name="Borodovsky M."/>
            <person name="Guigo R."/>
            <person name="Alvarado L."/>
            <person name="Berlin A."/>
            <person name="Bochicchio J."/>
            <person name="Borenstein D."/>
            <person name="Chapman S."/>
            <person name="Chen Z."/>
            <person name="Freedman E."/>
            <person name="Gellesch M."/>
            <person name="Goldberg J."/>
            <person name="Griggs A."/>
            <person name="Gujja S."/>
            <person name="Heilman E."/>
            <person name="Heiman D."/>
            <person name="Hepburn T."/>
            <person name="Howarth C."/>
            <person name="Jen D."/>
            <person name="Larson L."/>
            <person name="Mehta T."/>
            <person name="Park D."/>
            <person name="Pearson M."/>
            <person name="Roberts A."/>
            <person name="Saif S."/>
            <person name="Shenoy N."/>
            <person name="Sisk P."/>
            <person name="Stolte C."/>
            <person name="Sykes S."/>
            <person name="Thomson T."/>
            <person name="Walk T."/>
            <person name="White J."/>
            <person name="Yandava C."/>
            <person name="Burger G."/>
            <person name="Gray M.W."/>
            <person name="Holland P.W.H."/>
            <person name="King N."/>
            <person name="Lang F.B.F."/>
            <person name="Roger A.J."/>
            <person name="Ruiz-Trillo I."/>
            <person name="Lander E."/>
            <person name="Nusbaum C."/>
        </authorList>
    </citation>
    <scope>NUCLEOTIDE SEQUENCE [LARGE SCALE GENOMIC DNA]</scope>
    <source>
        <strain evidence="21 22">ATCC 50062</strain>
    </source>
</reference>
<keyword evidence="11 16" id="KW-0269">Exonuclease</keyword>
<feature type="compositionally biased region" description="Pro residues" evidence="19">
    <location>
        <begin position="661"/>
        <end position="674"/>
    </location>
</feature>
<evidence type="ECO:0000256" key="18">
    <source>
        <dbReference type="RuleBase" id="RU003447"/>
    </source>
</evidence>
<dbReference type="OrthoDB" id="30417at2759"/>
<dbReference type="InterPro" id="IPR003701">
    <property type="entry name" value="Mre11"/>
</dbReference>
<keyword evidence="7" id="KW-0479">Metal-binding</keyword>
<evidence type="ECO:0000256" key="19">
    <source>
        <dbReference type="SAM" id="MobiDB-lite"/>
    </source>
</evidence>
<protein>
    <recommendedName>
        <fullName evidence="16">Double-strand break repair protein</fullName>
    </recommendedName>
</protein>
<dbReference type="InterPro" id="IPR007281">
    <property type="entry name" value="Mre11_DNA-bd"/>
</dbReference>
<keyword evidence="13 16" id="KW-0464">Manganese</keyword>
<keyword evidence="9 16" id="KW-0227">DNA damage</keyword>
<dbReference type="NCBIfam" id="TIGR00583">
    <property type="entry name" value="mre11"/>
    <property type="match status" value="1"/>
</dbReference>
<feature type="active site" description="Proton donor" evidence="17">
    <location>
        <position position="144"/>
    </location>
</feature>
<comment type="subcellular location">
    <subcellularLocation>
        <location evidence="3">Chromosome</location>
    </subcellularLocation>
    <subcellularLocation>
        <location evidence="2 16">Nucleus</location>
    </subcellularLocation>
</comment>
<dbReference type="GO" id="GO:0030870">
    <property type="term" value="C:Mre11 complex"/>
    <property type="evidence" value="ECO:0007669"/>
    <property type="project" value="UniProtKB-UniRule"/>
</dbReference>
<keyword evidence="14 16" id="KW-0539">Nucleus</keyword>
<evidence type="ECO:0000256" key="8">
    <source>
        <dbReference type="ARBA" id="ARBA00022759"/>
    </source>
</evidence>
<keyword evidence="6 16" id="KW-0540">Nuclease</keyword>
<accession>A0A0L0DS31</accession>
<dbReference type="Pfam" id="PF00149">
    <property type="entry name" value="Metallophos"/>
    <property type="match status" value="1"/>
</dbReference>
<dbReference type="GO" id="GO:0097552">
    <property type="term" value="P:mitochondrial double-strand break repair via homologous recombination"/>
    <property type="evidence" value="ECO:0007669"/>
    <property type="project" value="TreeGrafter"/>
</dbReference>
<dbReference type="PANTHER" id="PTHR10139:SF1">
    <property type="entry name" value="DOUBLE-STRAND BREAK REPAIR PROTEIN MRE11"/>
    <property type="match status" value="1"/>
</dbReference>
<feature type="compositionally biased region" description="Low complexity" evidence="19">
    <location>
        <begin position="582"/>
        <end position="612"/>
    </location>
</feature>
<dbReference type="CDD" id="cd00840">
    <property type="entry name" value="MPP_Mre11_N"/>
    <property type="match status" value="1"/>
</dbReference>
<dbReference type="SUPFAM" id="SSF56300">
    <property type="entry name" value="Metallo-dependent phosphatases"/>
    <property type="match status" value="1"/>
</dbReference>
<evidence type="ECO:0000256" key="11">
    <source>
        <dbReference type="ARBA" id="ARBA00022839"/>
    </source>
</evidence>
<evidence type="ECO:0000256" key="14">
    <source>
        <dbReference type="ARBA" id="ARBA00023242"/>
    </source>
</evidence>